<gene>
    <name evidence="1" type="ORF">KPH14_008074</name>
</gene>
<protein>
    <submittedName>
        <fullName evidence="1">Uncharacterized protein</fullName>
    </submittedName>
</protein>
<reference evidence="1" key="2">
    <citation type="journal article" date="2023" name="Commun. Biol.">
        <title>Intrasexual cuticular hydrocarbon dimorphism in a wasp sheds light on hydrocarbon biosynthesis genes in Hymenoptera.</title>
        <authorList>
            <person name="Moris V.C."/>
            <person name="Podsiadlowski L."/>
            <person name="Martin S."/>
            <person name="Oeyen J.P."/>
            <person name="Donath A."/>
            <person name="Petersen M."/>
            <person name="Wilbrandt J."/>
            <person name="Misof B."/>
            <person name="Liedtke D."/>
            <person name="Thamm M."/>
            <person name="Scheiner R."/>
            <person name="Schmitt T."/>
            <person name="Niehuis O."/>
        </authorList>
    </citation>
    <scope>NUCLEOTIDE SEQUENCE</scope>
    <source>
        <strain evidence="1">GBR_01_08_01A</strain>
    </source>
</reference>
<accession>A0AAD9RLA7</accession>
<evidence type="ECO:0000313" key="1">
    <source>
        <dbReference type="EMBL" id="KAK2581288.1"/>
    </source>
</evidence>
<dbReference type="AlphaFoldDB" id="A0AAD9RLA7"/>
<sequence>MKRADHKKRKLAEQLDWTDLRISKEKRWLTLHRHTERYSNGRSPDALTAAVVTFLDRTDQSRIATLCICGSLAMDRVDFIGNDNVKFKPISTPVTRLDREIIAVVWQKHVLEGT</sequence>
<reference evidence="1" key="1">
    <citation type="submission" date="2021-08" db="EMBL/GenBank/DDBJ databases">
        <authorList>
            <person name="Misof B."/>
            <person name="Oliver O."/>
            <person name="Podsiadlowski L."/>
            <person name="Donath A."/>
            <person name="Peters R."/>
            <person name="Mayer C."/>
            <person name="Rust J."/>
            <person name="Gunkel S."/>
            <person name="Lesny P."/>
            <person name="Martin S."/>
            <person name="Oeyen J.P."/>
            <person name="Petersen M."/>
            <person name="Panagiotis P."/>
            <person name="Wilbrandt J."/>
            <person name="Tanja T."/>
        </authorList>
    </citation>
    <scope>NUCLEOTIDE SEQUENCE</scope>
    <source>
        <strain evidence="1">GBR_01_08_01A</strain>
        <tissue evidence="1">Thorax + abdomen</tissue>
    </source>
</reference>
<evidence type="ECO:0000313" key="2">
    <source>
        <dbReference type="Proteomes" id="UP001258017"/>
    </source>
</evidence>
<dbReference type="Proteomes" id="UP001258017">
    <property type="component" value="Unassembled WGS sequence"/>
</dbReference>
<proteinExistence type="predicted"/>
<name>A0AAD9RLA7_9HYME</name>
<dbReference type="EMBL" id="JAIFRP010000042">
    <property type="protein sequence ID" value="KAK2581288.1"/>
    <property type="molecule type" value="Genomic_DNA"/>
</dbReference>
<organism evidence="1 2">
    <name type="scientific">Odynerus spinipes</name>
    <dbReference type="NCBI Taxonomy" id="1348599"/>
    <lineage>
        <taxon>Eukaryota</taxon>
        <taxon>Metazoa</taxon>
        <taxon>Ecdysozoa</taxon>
        <taxon>Arthropoda</taxon>
        <taxon>Hexapoda</taxon>
        <taxon>Insecta</taxon>
        <taxon>Pterygota</taxon>
        <taxon>Neoptera</taxon>
        <taxon>Endopterygota</taxon>
        <taxon>Hymenoptera</taxon>
        <taxon>Apocrita</taxon>
        <taxon>Aculeata</taxon>
        <taxon>Vespoidea</taxon>
        <taxon>Vespidae</taxon>
        <taxon>Eumeninae</taxon>
        <taxon>Odynerus</taxon>
    </lineage>
</organism>
<keyword evidence="2" id="KW-1185">Reference proteome</keyword>
<comment type="caution">
    <text evidence="1">The sequence shown here is derived from an EMBL/GenBank/DDBJ whole genome shotgun (WGS) entry which is preliminary data.</text>
</comment>